<proteinExistence type="predicted"/>
<dbReference type="InterPro" id="IPR025971">
    <property type="entry name" value="LppP/LprE"/>
</dbReference>
<gene>
    <name evidence="8" type="ORF">GCM10010507_21140</name>
</gene>
<feature type="chain" id="PRO_5038540537" description="LppP/LprE family lipoprotein" evidence="7">
    <location>
        <begin position="25"/>
        <end position="183"/>
    </location>
</feature>
<evidence type="ECO:0000313" key="8">
    <source>
        <dbReference type="EMBL" id="GHC45591.1"/>
    </source>
</evidence>
<dbReference type="PROSITE" id="PS51257">
    <property type="entry name" value="PROKAR_LIPOPROTEIN"/>
    <property type="match status" value="1"/>
</dbReference>
<evidence type="ECO:0000313" key="9">
    <source>
        <dbReference type="Proteomes" id="UP000646244"/>
    </source>
</evidence>
<keyword evidence="2 7" id="KW-0732">Signal</keyword>
<evidence type="ECO:0000256" key="7">
    <source>
        <dbReference type="SAM" id="SignalP"/>
    </source>
</evidence>
<evidence type="ECO:0000256" key="5">
    <source>
        <dbReference type="ARBA" id="ARBA00023288"/>
    </source>
</evidence>
<feature type="signal peptide" evidence="7">
    <location>
        <begin position="1"/>
        <end position="24"/>
    </location>
</feature>
<evidence type="ECO:0000256" key="6">
    <source>
        <dbReference type="SAM" id="MobiDB-lite"/>
    </source>
</evidence>
<evidence type="ECO:0000256" key="1">
    <source>
        <dbReference type="ARBA" id="ARBA00022475"/>
    </source>
</evidence>
<dbReference type="Proteomes" id="UP000646244">
    <property type="component" value="Unassembled WGS sequence"/>
</dbReference>
<keyword evidence="5" id="KW-0449">Lipoprotein</keyword>
<dbReference type="AlphaFoldDB" id="A0A918THJ9"/>
<reference evidence="8" key="1">
    <citation type="journal article" date="2014" name="Int. J. Syst. Evol. Microbiol.">
        <title>Complete genome sequence of Corynebacterium casei LMG S-19264T (=DSM 44701T), isolated from a smear-ripened cheese.</title>
        <authorList>
            <consortium name="US DOE Joint Genome Institute (JGI-PGF)"/>
            <person name="Walter F."/>
            <person name="Albersmeier A."/>
            <person name="Kalinowski J."/>
            <person name="Ruckert C."/>
        </authorList>
    </citation>
    <scope>NUCLEOTIDE SEQUENCE</scope>
    <source>
        <strain evidence="8">JCM 4633</strain>
    </source>
</reference>
<organism evidence="8 9">
    <name type="scientific">Streptomyces cinnamoneus</name>
    <name type="common">Streptoverticillium cinnamoneum</name>
    <dbReference type="NCBI Taxonomy" id="53446"/>
    <lineage>
        <taxon>Bacteria</taxon>
        <taxon>Bacillati</taxon>
        <taxon>Actinomycetota</taxon>
        <taxon>Actinomycetes</taxon>
        <taxon>Kitasatosporales</taxon>
        <taxon>Streptomycetaceae</taxon>
        <taxon>Streptomyces</taxon>
        <taxon>Streptomyces cinnamoneus group</taxon>
    </lineage>
</organism>
<evidence type="ECO:0008006" key="10">
    <source>
        <dbReference type="Google" id="ProtNLM"/>
    </source>
</evidence>
<dbReference type="RefSeq" id="WP_190109415.1">
    <property type="nucleotide sequence ID" value="NZ_BMVB01000005.1"/>
</dbReference>
<comment type="caution">
    <text evidence="8">The sequence shown here is derived from an EMBL/GenBank/DDBJ whole genome shotgun (WGS) entry which is preliminary data.</text>
</comment>
<feature type="compositionally biased region" description="Polar residues" evidence="6">
    <location>
        <begin position="36"/>
        <end position="53"/>
    </location>
</feature>
<evidence type="ECO:0000256" key="3">
    <source>
        <dbReference type="ARBA" id="ARBA00023136"/>
    </source>
</evidence>
<keyword evidence="3" id="KW-0472">Membrane</keyword>
<evidence type="ECO:0000256" key="4">
    <source>
        <dbReference type="ARBA" id="ARBA00023139"/>
    </source>
</evidence>
<evidence type="ECO:0000256" key="2">
    <source>
        <dbReference type="ARBA" id="ARBA00022729"/>
    </source>
</evidence>
<name>A0A918THJ9_STRCJ</name>
<keyword evidence="1" id="KW-1003">Cell membrane</keyword>
<reference evidence="8" key="2">
    <citation type="submission" date="2020-09" db="EMBL/GenBank/DDBJ databases">
        <authorList>
            <person name="Sun Q."/>
            <person name="Ohkuma M."/>
        </authorList>
    </citation>
    <scope>NUCLEOTIDE SEQUENCE</scope>
    <source>
        <strain evidence="8">JCM 4633</strain>
    </source>
</reference>
<dbReference type="EMBL" id="BMVB01000005">
    <property type="protein sequence ID" value="GHC45591.1"/>
    <property type="molecule type" value="Genomic_DNA"/>
</dbReference>
<feature type="region of interest" description="Disordered" evidence="6">
    <location>
        <begin position="27"/>
        <end position="53"/>
    </location>
</feature>
<accession>A0A918THJ9</accession>
<protein>
    <recommendedName>
        <fullName evidence="10">LppP/LprE family lipoprotein</fullName>
    </recommendedName>
</protein>
<keyword evidence="4" id="KW-0564">Palmitate</keyword>
<sequence length="183" mass="19383">MRARLAARLAALGACLLLTASCTAVNGTASRPRPTGSRSLWNPSAGQPPSSGTAAPFDVDAVLLRIKRLGFTADDEPGVLRKLRGPFRAIHSHCTGSVDGHCVIVLFFHGNDYVGYDAHGTGSSSVVSQDGTTVTISYPHFKPGDPMCCASGGTREYRARWTGRKVTFSPPLPANPNYEEPSP</sequence>
<dbReference type="Pfam" id="PF14041">
    <property type="entry name" value="Lipoprotein_21"/>
    <property type="match status" value="1"/>
</dbReference>